<dbReference type="Pfam" id="PF00535">
    <property type="entry name" value="Glycos_transf_2"/>
    <property type="match status" value="1"/>
</dbReference>
<sequence length="265" mass="30554">MEITDNKPLISIITVVYNGAAYLEETIRSVLAQDYSNYEYIIIDGGSTDGSVEIIKRYADHLVYWVSEPDRGMYDAINKGIGRAKGEIWTSLNSDDRLASEGVFSAVIDAYRKHPEHIAYFGNIIKERDGERRHIRLEDVGFQRLLSSRHCTFMPQPATYNVKAKTDAVGYFDDQYRYAADYDYHLRILKEGTALHVPIEFTIFRQHEDALTSTGNDKMREEKEKIITAHGYGQQPLKERLLYFIGWSKYAIRNKLFTRTSTAEL</sequence>
<dbReference type="PANTHER" id="PTHR22916:SF65">
    <property type="entry name" value="SLR1065 PROTEIN"/>
    <property type="match status" value="1"/>
</dbReference>
<dbReference type="SUPFAM" id="SSF53448">
    <property type="entry name" value="Nucleotide-diphospho-sugar transferases"/>
    <property type="match status" value="1"/>
</dbReference>
<evidence type="ECO:0000259" key="1">
    <source>
        <dbReference type="Pfam" id="PF00535"/>
    </source>
</evidence>
<reference evidence="2 3" key="1">
    <citation type="submission" date="2019-08" db="EMBL/GenBank/DDBJ databases">
        <title>Lewinella sp. strain SSH13 Genome sequencing and assembly.</title>
        <authorList>
            <person name="Kim I."/>
        </authorList>
    </citation>
    <scope>NUCLEOTIDE SEQUENCE [LARGE SCALE GENOMIC DNA]</scope>
    <source>
        <strain evidence="2 3">SSH13</strain>
    </source>
</reference>
<organism evidence="2 3">
    <name type="scientific">Neolewinella aurantiaca</name>
    <dbReference type="NCBI Taxonomy" id="2602767"/>
    <lineage>
        <taxon>Bacteria</taxon>
        <taxon>Pseudomonadati</taxon>
        <taxon>Bacteroidota</taxon>
        <taxon>Saprospiria</taxon>
        <taxon>Saprospirales</taxon>
        <taxon>Lewinellaceae</taxon>
        <taxon>Neolewinella</taxon>
    </lineage>
</organism>
<dbReference type="AlphaFoldDB" id="A0A5C7FLP2"/>
<dbReference type="Gene3D" id="3.90.550.10">
    <property type="entry name" value="Spore Coat Polysaccharide Biosynthesis Protein SpsA, Chain A"/>
    <property type="match status" value="1"/>
</dbReference>
<keyword evidence="2" id="KW-0808">Transferase</keyword>
<dbReference type="GO" id="GO:0016758">
    <property type="term" value="F:hexosyltransferase activity"/>
    <property type="evidence" value="ECO:0007669"/>
    <property type="project" value="UniProtKB-ARBA"/>
</dbReference>
<keyword evidence="3" id="KW-1185">Reference proteome</keyword>
<protein>
    <submittedName>
        <fullName evidence="2">Glycosyltransferase</fullName>
    </submittedName>
</protein>
<dbReference type="InterPro" id="IPR001173">
    <property type="entry name" value="Glyco_trans_2-like"/>
</dbReference>
<evidence type="ECO:0000313" key="3">
    <source>
        <dbReference type="Proteomes" id="UP000321907"/>
    </source>
</evidence>
<dbReference type="CDD" id="cd06433">
    <property type="entry name" value="GT_2_WfgS_like"/>
    <property type="match status" value="1"/>
</dbReference>
<evidence type="ECO:0000313" key="2">
    <source>
        <dbReference type="EMBL" id="TXF90959.1"/>
    </source>
</evidence>
<name>A0A5C7FLP2_9BACT</name>
<dbReference type="Proteomes" id="UP000321907">
    <property type="component" value="Unassembled WGS sequence"/>
</dbReference>
<gene>
    <name evidence="2" type="ORF">FUA23_03930</name>
</gene>
<accession>A0A5C7FLP2</accession>
<dbReference type="PANTHER" id="PTHR22916">
    <property type="entry name" value="GLYCOSYLTRANSFERASE"/>
    <property type="match status" value="1"/>
</dbReference>
<dbReference type="OrthoDB" id="9788101at2"/>
<comment type="caution">
    <text evidence="2">The sequence shown here is derived from an EMBL/GenBank/DDBJ whole genome shotgun (WGS) entry which is preliminary data.</text>
</comment>
<dbReference type="EMBL" id="VOXD01000004">
    <property type="protein sequence ID" value="TXF90959.1"/>
    <property type="molecule type" value="Genomic_DNA"/>
</dbReference>
<proteinExistence type="predicted"/>
<dbReference type="RefSeq" id="WP_147929417.1">
    <property type="nucleotide sequence ID" value="NZ_VOXD01000004.1"/>
</dbReference>
<feature type="domain" description="Glycosyltransferase 2-like" evidence="1">
    <location>
        <begin position="11"/>
        <end position="137"/>
    </location>
</feature>
<dbReference type="InterPro" id="IPR029044">
    <property type="entry name" value="Nucleotide-diphossugar_trans"/>
</dbReference>